<evidence type="ECO:0000256" key="4">
    <source>
        <dbReference type="ARBA" id="ARBA00022729"/>
    </source>
</evidence>
<dbReference type="Pfam" id="PF03918">
    <property type="entry name" value="CcmH"/>
    <property type="match status" value="1"/>
</dbReference>
<evidence type="ECO:0000313" key="11">
    <source>
        <dbReference type="Proteomes" id="UP000244152"/>
    </source>
</evidence>
<evidence type="ECO:0000256" key="5">
    <source>
        <dbReference type="ARBA" id="ARBA00022748"/>
    </source>
</evidence>
<dbReference type="Proteomes" id="UP000244152">
    <property type="component" value="Unassembled WGS sequence"/>
</dbReference>
<evidence type="ECO:0000256" key="2">
    <source>
        <dbReference type="ARBA" id="ARBA00022617"/>
    </source>
</evidence>
<dbReference type="FunFam" id="1.10.8.640:FF:000001">
    <property type="entry name" value="Cytochrome c-type biogenesis protein"/>
    <property type="match status" value="1"/>
</dbReference>
<evidence type="ECO:0000256" key="6">
    <source>
        <dbReference type="ARBA" id="ARBA00023004"/>
    </source>
</evidence>
<reference evidence="10 11" key="1">
    <citation type="submission" date="2018-04" db="EMBL/GenBank/DDBJ databases">
        <title>Active sludge and wastewater microbial communities from Klosterneuburg, Austria.</title>
        <authorList>
            <person name="Wagner M."/>
        </authorList>
    </citation>
    <scope>NUCLEOTIDE SEQUENCE [LARGE SCALE GENOMIC DNA]</scope>
    <source>
        <strain evidence="10 11">Nl12</strain>
    </source>
</reference>
<dbReference type="PANTHER" id="PTHR47870">
    <property type="entry name" value="CYTOCHROME C-TYPE BIOGENESIS PROTEIN CCMH"/>
    <property type="match status" value="1"/>
</dbReference>
<evidence type="ECO:0000256" key="8">
    <source>
        <dbReference type="SAM" id="MobiDB-lite"/>
    </source>
</evidence>
<dbReference type="PANTHER" id="PTHR47870:SF1">
    <property type="entry name" value="CYTOCHROME C-TYPE BIOGENESIS PROTEIN CCMH"/>
    <property type="match status" value="1"/>
</dbReference>
<dbReference type="GO" id="GO:0046872">
    <property type="term" value="F:metal ion binding"/>
    <property type="evidence" value="ECO:0007669"/>
    <property type="project" value="UniProtKB-KW"/>
</dbReference>
<evidence type="ECO:0000259" key="9">
    <source>
        <dbReference type="Pfam" id="PF03918"/>
    </source>
</evidence>
<dbReference type="GO" id="GO:0005886">
    <property type="term" value="C:plasma membrane"/>
    <property type="evidence" value="ECO:0007669"/>
    <property type="project" value="TreeGrafter"/>
</dbReference>
<feature type="transmembrane region" description="Helical" evidence="7">
    <location>
        <begin position="150"/>
        <end position="171"/>
    </location>
</feature>
<keyword evidence="2 7" id="KW-0349">Heme</keyword>
<evidence type="ECO:0000256" key="3">
    <source>
        <dbReference type="ARBA" id="ARBA00022723"/>
    </source>
</evidence>
<keyword evidence="4 7" id="KW-0732">Signal</keyword>
<keyword evidence="3 7" id="KW-0479">Metal-binding</keyword>
<evidence type="ECO:0000313" key="10">
    <source>
        <dbReference type="EMBL" id="PTQ82585.1"/>
    </source>
</evidence>
<gene>
    <name evidence="10" type="ORF">C8R21_104128</name>
</gene>
<comment type="function">
    <text evidence="7">Possible subunit of a heme lyase.</text>
</comment>
<organism evidence="10 11">
    <name type="scientific">Nitrosospira multiformis</name>
    <dbReference type="NCBI Taxonomy" id="1231"/>
    <lineage>
        <taxon>Bacteria</taxon>
        <taxon>Pseudomonadati</taxon>
        <taxon>Pseudomonadota</taxon>
        <taxon>Betaproteobacteria</taxon>
        <taxon>Nitrosomonadales</taxon>
        <taxon>Nitrosomonadaceae</taxon>
        <taxon>Nitrosospira</taxon>
    </lineage>
</organism>
<comment type="similarity">
    <text evidence="1 7">Belongs to the CcmH/CycL/Ccl2/NrfF family.</text>
</comment>
<accession>A0A2T5IFL1</accession>
<evidence type="ECO:0000256" key="7">
    <source>
        <dbReference type="RuleBase" id="RU364112"/>
    </source>
</evidence>
<dbReference type="RefSeq" id="WP_107761501.1">
    <property type="nucleotide sequence ID" value="NZ_QAOK01000004.1"/>
</dbReference>
<dbReference type="InterPro" id="IPR038297">
    <property type="entry name" value="CcmH/CycL/NrfF/Ccl2_sf"/>
</dbReference>
<protein>
    <recommendedName>
        <fullName evidence="7">Cytochrome c-type biogenesis protein</fullName>
    </recommendedName>
</protein>
<dbReference type="EMBL" id="QAOK01000004">
    <property type="protein sequence ID" value="PTQ82585.1"/>
    <property type="molecule type" value="Genomic_DNA"/>
</dbReference>
<name>A0A2T5IFL1_9PROT</name>
<dbReference type="Gene3D" id="1.10.8.640">
    <property type="entry name" value="Cytochrome C biogenesis protein"/>
    <property type="match status" value="1"/>
</dbReference>
<evidence type="ECO:0000256" key="1">
    <source>
        <dbReference type="ARBA" id="ARBA00010342"/>
    </source>
</evidence>
<dbReference type="AlphaFoldDB" id="A0A2T5IFL1"/>
<dbReference type="CDD" id="cd16378">
    <property type="entry name" value="CcmH_N"/>
    <property type="match status" value="1"/>
</dbReference>
<keyword evidence="5" id="KW-0201">Cytochrome c-type biogenesis</keyword>
<dbReference type="GO" id="GO:0017004">
    <property type="term" value="P:cytochrome complex assembly"/>
    <property type="evidence" value="ECO:0007669"/>
    <property type="project" value="UniProtKB-KW"/>
</dbReference>
<sequence>MRLKLLSRSSLAAYDSGKNDKGSRIGNPRGNPRSALEGMRANEGGFALLKTALLLCLLLLAPFAGAKEAAPVAEDPEIERRMVALSEDLRCLVCQNETIAASRADFANDLRREIREQMQANKSDKEIVDFLVARYGDFVLYRPPMKSTTLFLWFGPFIFLLAGAVFLVFYLKRRRKHIEEPALSEQQLKQAEALLKEGKG</sequence>
<dbReference type="InterPro" id="IPR051263">
    <property type="entry name" value="C-type_cytochrome_biogenesis"/>
</dbReference>
<feature type="domain" description="CcmH/CycL/Ccl2/NrfF N-terminal" evidence="9">
    <location>
        <begin position="55"/>
        <end position="195"/>
    </location>
</feature>
<feature type="transmembrane region" description="Helical" evidence="7">
    <location>
        <begin position="47"/>
        <end position="66"/>
    </location>
</feature>
<keyword evidence="7" id="KW-0812">Transmembrane</keyword>
<proteinExistence type="inferred from homology"/>
<feature type="region of interest" description="Disordered" evidence="8">
    <location>
        <begin position="14"/>
        <end position="37"/>
    </location>
</feature>
<keyword evidence="7" id="KW-0472">Membrane</keyword>
<dbReference type="InterPro" id="IPR005616">
    <property type="entry name" value="CcmH/CycL/Ccl2/NrfF_N"/>
</dbReference>
<comment type="caution">
    <text evidence="10">The sequence shown here is derived from an EMBL/GenBank/DDBJ whole genome shotgun (WGS) entry which is preliminary data.</text>
</comment>
<keyword evidence="7" id="KW-1133">Transmembrane helix</keyword>
<keyword evidence="6 7" id="KW-0408">Iron</keyword>